<dbReference type="HAMAP" id="MF_01481">
    <property type="entry name" value="PSII_Psb27"/>
    <property type="match status" value="1"/>
</dbReference>
<dbReference type="Pfam" id="PF13326">
    <property type="entry name" value="PSII_Pbs27"/>
    <property type="match status" value="1"/>
</dbReference>
<dbReference type="RefSeq" id="WP_330482685.1">
    <property type="nucleotide sequence ID" value="NZ_JAZBJZ010000015.1"/>
</dbReference>
<proteinExistence type="inferred from homology"/>
<dbReference type="InterPro" id="IPR038450">
    <property type="entry name" value="PSII_Psb27_sf"/>
</dbReference>
<evidence type="ECO:0000313" key="3">
    <source>
        <dbReference type="EMBL" id="MEE3716258.1"/>
    </source>
</evidence>
<dbReference type="GO" id="GO:0010206">
    <property type="term" value="P:photosystem II repair"/>
    <property type="evidence" value="ECO:0007669"/>
    <property type="project" value="UniProtKB-UniRule"/>
</dbReference>
<evidence type="ECO:0000313" key="4">
    <source>
        <dbReference type="Proteomes" id="UP001333818"/>
    </source>
</evidence>
<dbReference type="GO" id="GO:0009523">
    <property type="term" value="C:photosystem II"/>
    <property type="evidence" value="ECO:0007669"/>
    <property type="project" value="InterPro"/>
</dbReference>
<dbReference type="PANTHER" id="PTHR34041:SF1">
    <property type="entry name" value="PHOTOSYSTEM II REPAIR PROTEIN PSB27-H1, CHLOROPLASTIC"/>
    <property type="match status" value="1"/>
</dbReference>
<comment type="caution">
    <text evidence="3">The sequence shown here is derived from an EMBL/GenBank/DDBJ whole genome shotgun (WGS) entry which is preliminary data.</text>
</comment>
<comment type="subunit">
    <text evidence="1">Monomer. Forms a complex with a monomeric, partially assembled PSII. This is probably the complex in which D1 is assembled and/or replaced.</text>
</comment>
<evidence type="ECO:0000256" key="1">
    <source>
        <dbReference type="HAMAP-Rule" id="MF_01481"/>
    </source>
</evidence>
<dbReference type="Proteomes" id="UP001333818">
    <property type="component" value="Unassembled WGS sequence"/>
</dbReference>
<dbReference type="PANTHER" id="PTHR34041">
    <property type="entry name" value="PHOTOSYSTEM II REPAIR PROTEIN PSB27-H1, CHLOROPLASTIC"/>
    <property type="match status" value="1"/>
</dbReference>
<dbReference type="AlphaFoldDB" id="A0AAW9PZ94"/>
<comment type="function">
    <text evidence="1">Plays a role in the repair and/or biogenesis of the calcium-manganese-oxide cluster on the lumenal face of the thylakoid membrane. Its presence in a photosystem II (PSII) preparation prevents binding of some small extrinsic subunits and thus assembly of calcium-manganese-oxide cluster.</text>
</comment>
<dbReference type="InterPro" id="IPR025585">
    <property type="entry name" value="PSII_Psb27"/>
</dbReference>
<protein>
    <recommendedName>
        <fullName evidence="1">Photosystem II lipoprotein Psb27</fullName>
    </recommendedName>
    <alternativeName>
        <fullName evidence="1">Photosystem II 11 kDa protein</fullName>
    </alternativeName>
</protein>
<keyword evidence="1" id="KW-0732">Signal</keyword>
<name>A0AAW9PZ94_9CYAN</name>
<feature type="transmembrane region" description="Helical" evidence="2">
    <location>
        <begin position="12"/>
        <end position="31"/>
    </location>
</feature>
<dbReference type="GO" id="GO:0031676">
    <property type="term" value="C:plasma membrane-derived thylakoid membrane"/>
    <property type="evidence" value="ECO:0007669"/>
    <property type="project" value="UniProtKB-SubCell"/>
</dbReference>
<keyword evidence="2" id="KW-0812">Transmembrane</keyword>
<keyword evidence="1" id="KW-0564">Palmitate</keyword>
<keyword evidence="2" id="KW-1133">Transmembrane helix</keyword>
<keyword evidence="1" id="KW-0449">Lipoprotein</keyword>
<reference evidence="3" key="1">
    <citation type="submission" date="2024-01" db="EMBL/GenBank/DDBJ databases">
        <title>Bank of Algae and Cyanobacteria of the Azores (BACA) strain genomes.</title>
        <authorList>
            <person name="Luz R."/>
            <person name="Cordeiro R."/>
            <person name="Fonseca A."/>
            <person name="Goncalves V."/>
        </authorList>
    </citation>
    <scope>NUCLEOTIDE SEQUENCE</scope>
    <source>
        <strain evidence="3">BACA0141</strain>
    </source>
</reference>
<dbReference type="GO" id="GO:0010207">
    <property type="term" value="P:photosystem II assembly"/>
    <property type="evidence" value="ECO:0007669"/>
    <property type="project" value="UniProtKB-UniRule"/>
</dbReference>
<sequence>MKEKYTQLVSKSLQCLLMVTLVFVTSLIGYGNTQDAIAAGLFTRKVDITNRELIERVNAGMTGNYVEDTKLLVASLRTAVTLPPDAQDKDKIQTEAHYKINAYSSRYRANPEKNSLYSFTTLRTALNAVASYYNGTSRRSVPQKVRDRVLVELDRVDTALSEGR</sequence>
<keyword evidence="1" id="KW-0793">Thylakoid</keyword>
<keyword evidence="1 2" id="KW-0472">Membrane</keyword>
<keyword evidence="4" id="KW-1185">Reference proteome</keyword>
<comment type="subcellular location">
    <subcellularLocation>
        <location evidence="1">Cellular thylakoid membrane</location>
        <topology evidence="1">Lipid-anchor</topology>
        <orientation evidence="1">Lumenal side</orientation>
    </subcellularLocation>
    <text evidence="1">Associated with PSII on the lumenal side of the thylakoid membrane.</text>
</comment>
<comment type="similarity">
    <text evidence="1">Belongs to the Psb27 family.</text>
</comment>
<accession>A0AAW9PZ94</accession>
<gene>
    <name evidence="1" type="primary">psb27</name>
    <name evidence="3" type="ORF">V2H45_05815</name>
</gene>
<evidence type="ECO:0000256" key="2">
    <source>
        <dbReference type="SAM" id="Phobius"/>
    </source>
</evidence>
<dbReference type="Gene3D" id="1.20.58.810">
    <property type="entry name" value="Photosystem II Pbs27"/>
    <property type="match status" value="1"/>
</dbReference>
<dbReference type="GO" id="GO:0031977">
    <property type="term" value="C:thylakoid lumen"/>
    <property type="evidence" value="ECO:0007669"/>
    <property type="project" value="UniProtKB-UniRule"/>
</dbReference>
<dbReference type="EMBL" id="JAZBJZ010000015">
    <property type="protein sequence ID" value="MEE3716258.1"/>
    <property type="molecule type" value="Genomic_DNA"/>
</dbReference>
<organism evidence="3 4">
    <name type="scientific">Tumidithrix elongata BACA0141</name>
    <dbReference type="NCBI Taxonomy" id="2716417"/>
    <lineage>
        <taxon>Bacteria</taxon>
        <taxon>Bacillati</taxon>
        <taxon>Cyanobacteriota</taxon>
        <taxon>Cyanophyceae</taxon>
        <taxon>Pseudanabaenales</taxon>
        <taxon>Pseudanabaenaceae</taxon>
        <taxon>Tumidithrix</taxon>
        <taxon>Tumidithrix elongata</taxon>
    </lineage>
</organism>